<dbReference type="InterPro" id="IPR028375">
    <property type="entry name" value="KA1/Ssp2_C"/>
</dbReference>
<keyword evidence="2" id="KW-0067">ATP-binding</keyword>
<accession>A0A4C1VT38</accession>
<evidence type="ECO:0000313" key="4">
    <source>
        <dbReference type="EMBL" id="GBP41532.1"/>
    </source>
</evidence>
<sequence>MAGRRVDVVLDTTARSLLRGLSGGDGRAAKSNTEDEKGAASLKEWQERYAEGSAGDITKCFFPRVEQRYRVLRKIEMTSQMAQTHGGFAQYLHRFELKDSPYCACDPAKIQDVVHVLEECPMFLRERVALETEIGVIVGGRDFPATIDDDKTRDKFFGFCNKMSLQLYQVDYKSYLLDFKSLSGEREEGDDDSSASQSSGAPTPSVTPTPGEQSPSPQFQGHHTMEFFEMCAALIIQLAQ</sequence>
<evidence type="ECO:0000256" key="2">
    <source>
        <dbReference type="ARBA" id="ARBA00022840"/>
    </source>
</evidence>
<name>A0A4C1VT38_EUMVA</name>
<reference evidence="4 5" key="1">
    <citation type="journal article" date="2019" name="Commun. Biol.">
        <title>The bagworm genome reveals a unique fibroin gene that provides high tensile strength.</title>
        <authorList>
            <person name="Kono N."/>
            <person name="Nakamura H."/>
            <person name="Ohtoshi R."/>
            <person name="Tomita M."/>
            <person name="Numata K."/>
            <person name="Arakawa K."/>
        </authorList>
    </citation>
    <scope>NUCLEOTIDE SEQUENCE [LARGE SCALE GENOMIC DNA]</scope>
</reference>
<dbReference type="OrthoDB" id="411823at2759"/>
<feature type="region of interest" description="Disordered" evidence="3">
    <location>
        <begin position="184"/>
        <end position="220"/>
    </location>
</feature>
<dbReference type="AlphaFoldDB" id="A0A4C1VT38"/>
<feature type="compositionally biased region" description="Polar residues" evidence="3">
    <location>
        <begin position="202"/>
        <end position="220"/>
    </location>
</feature>
<evidence type="ECO:0000313" key="5">
    <source>
        <dbReference type="Proteomes" id="UP000299102"/>
    </source>
</evidence>
<dbReference type="Gene3D" id="3.30.310.80">
    <property type="entry name" value="Kinase associated domain 1, KA1"/>
    <property type="match status" value="1"/>
</dbReference>
<evidence type="ECO:0000256" key="3">
    <source>
        <dbReference type="SAM" id="MobiDB-lite"/>
    </source>
</evidence>
<dbReference type="STRING" id="151549.A0A4C1VT38"/>
<keyword evidence="4" id="KW-0808">Transferase</keyword>
<dbReference type="Proteomes" id="UP000299102">
    <property type="component" value="Unassembled WGS sequence"/>
</dbReference>
<dbReference type="SUPFAM" id="SSF103243">
    <property type="entry name" value="KA1-like"/>
    <property type="match status" value="1"/>
</dbReference>
<comment type="caution">
    <text evidence="4">The sequence shown here is derived from an EMBL/GenBank/DDBJ whole genome shotgun (WGS) entry which is preliminary data.</text>
</comment>
<dbReference type="GO" id="GO:0016301">
    <property type="term" value="F:kinase activity"/>
    <property type="evidence" value="ECO:0007669"/>
    <property type="project" value="UniProtKB-KW"/>
</dbReference>
<keyword evidence="4" id="KW-0418">Kinase</keyword>
<evidence type="ECO:0000256" key="1">
    <source>
        <dbReference type="ARBA" id="ARBA00022741"/>
    </source>
</evidence>
<dbReference type="GO" id="GO:0005524">
    <property type="term" value="F:ATP binding"/>
    <property type="evidence" value="ECO:0007669"/>
    <property type="project" value="UniProtKB-KW"/>
</dbReference>
<keyword evidence="5" id="KW-1185">Reference proteome</keyword>
<gene>
    <name evidence="4" type="primary">PRKAA1</name>
    <name evidence="4" type="ORF">EVAR_20338_1</name>
</gene>
<organism evidence="4 5">
    <name type="scientific">Eumeta variegata</name>
    <name type="common">Bagworm moth</name>
    <name type="synonym">Eumeta japonica</name>
    <dbReference type="NCBI Taxonomy" id="151549"/>
    <lineage>
        <taxon>Eukaryota</taxon>
        <taxon>Metazoa</taxon>
        <taxon>Ecdysozoa</taxon>
        <taxon>Arthropoda</taxon>
        <taxon>Hexapoda</taxon>
        <taxon>Insecta</taxon>
        <taxon>Pterygota</taxon>
        <taxon>Neoptera</taxon>
        <taxon>Endopterygota</taxon>
        <taxon>Lepidoptera</taxon>
        <taxon>Glossata</taxon>
        <taxon>Ditrysia</taxon>
        <taxon>Tineoidea</taxon>
        <taxon>Psychidae</taxon>
        <taxon>Oiketicinae</taxon>
        <taxon>Eumeta</taxon>
    </lineage>
</organism>
<proteinExistence type="predicted"/>
<keyword evidence="1" id="KW-0547">Nucleotide-binding</keyword>
<dbReference type="EMBL" id="BGZK01000401">
    <property type="protein sequence ID" value="GBP41532.1"/>
    <property type="molecule type" value="Genomic_DNA"/>
</dbReference>
<protein>
    <submittedName>
        <fullName evidence="4">5'-AMP-activated protein kinase catalytic subunit alpha-1</fullName>
    </submittedName>
</protein>